<name>A0AAV5TSH1_9BILA</name>
<sequence length="206" mass="23119">LPRFHAGAKVTALCLNAFFLVCSGCLIAFTLLAIRSPPPGDISPRPVGEMPEYSITLGVLGIFGGALFLLSLIGIASLLSNNSFFLSLNILCQLGLIATQFVVLMFTLSIRSKIHSSLIETWDDKDPKCVFKSYPTEEIMAGCSPLARFRHSERLWYCWLAFNFLLQVRDLALLICSSIVCERLSYEELRKDYENRVKEPEDEDED</sequence>
<gene>
    <name evidence="2" type="ORF">PENTCL1PPCAC_19153</name>
</gene>
<dbReference type="Proteomes" id="UP001432027">
    <property type="component" value="Unassembled WGS sequence"/>
</dbReference>
<proteinExistence type="predicted"/>
<keyword evidence="1" id="KW-0812">Transmembrane</keyword>
<feature type="transmembrane region" description="Helical" evidence="1">
    <location>
        <begin position="84"/>
        <end position="108"/>
    </location>
</feature>
<dbReference type="AlphaFoldDB" id="A0AAV5TSH1"/>
<organism evidence="2 3">
    <name type="scientific">Pristionchus entomophagus</name>
    <dbReference type="NCBI Taxonomy" id="358040"/>
    <lineage>
        <taxon>Eukaryota</taxon>
        <taxon>Metazoa</taxon>
        <taxon>Ecdysozoa</taxon>
        <taxon>Nematoda</taxon>
        <taxon>Chromadorea</taxon>
        <taxon>Rhabditida</taxon>
        <taxon>Rhabditina</taxon>
        <taxon>Diplogasteromorpha</taxon>
        <taxon>Diplogasteroidea</taxon>
        <taxon>Neodiplogasteridae</taxon>
        <taxon>Pristionchus</taxon>
    </lineage>
</organism>
<evidence type="ECO:0000256" key="1">
    <source>
        <dbReference type="SAM" id="Phobius"/>
    </source>
</evidence>
<evidence type="ECO:0000313" key="2">
    <source>
        <dbReference type="EMBL" id="GMS96978.1"/>
    </source>
</evidence>
<keyword evidence="3" id="KW-1185">Reference proteome</keyword>
<keyword evidence="1" id="KW-0472">Membrane</keyword>
<feature type="non-terminal residue" evidence="2">
    <location>
        <position position="1"/>
    </location>
</feature>
<feature type="transmembrane region" description="Helical" evidence="1">
    <location>
        <begin position="55"/>
        <end position="78"/>
    </location>
</feature>
<evidence type="ECO:0008006" key="4">
    <source>
        <dbReference type="Google" id="ProtNLM"/>
    </source>
</evidence>
<accession>A0AAV5TSH1</accession>
<protein>
    <recommendedName>
        <fullName evidence="4">Tetraspannin</fullName>
    </recommendedName>
</protein>
<dbReference type="EMBL" id="BTSX01000004">
    <property type="protein sequence ID" value="GMS96978.1"/>
    <property type="molecule type" value="Genomic_DNA"/>
</dbReference>
<evidence type="ECO:0000313" key="3">
    <source>
        <dbReference type="Proteomes" id="UP001432027"/>
    </source>
</evidence>
<comment type="caution">
    <text evidence="2">The sequence shown here is derived from an EMBL/GenBank/DDBJ whole genome shotgun (WGS) entry which is preliminary data.</text>
</comment>
<keyword evidence="1" id="KW-1133">Transmembrane helix</keyword>
<feature type="transmembrane region" description="Helical" evidence="1">
    <location>
        <begin position="6"/>
        <end position="34"/>
    </location>
</feature>
<reference evidence="2" key="1">
    <citation type="submission" date="2023-10" db="EMBL/GenBank/DDBJ databases">
        <title>Genome assembly of Pristionchus species.</title>
        <authorList>
            <person name="Yoshida K."/>
            <person name="Sommer R.J."/>
        </authorList>
    </citation>
    <scope>NUCLEOTIDE SEQUENCE</scope>
    <source>
        <strain evidence="2">RS0144</strain>
    </source>
</reference>